<proteinExistence type="predicted"/>
<accession>A0A447MSK1</accession>
<gene>
    <name evidence="1" type="ORF">NCTC129_00069</name>
</gene>
<evidence type="ECO:0000313" key="1">
    <source>
        <dbReference type="EMBL" id="VDZ93998.1"/>
    </source>
</evidence>
<organism evidence="1 2">
    <name type="scientific">Salmonella enterica I</name>
    <dbReference type="NCBI Taxonomy" id="59201"/>
    <lineage>
        <taxon>Bacteria</taxon>
        <taxon>Pseudomonadati</taxon>
        <taxon>Pseudomonadota</taxon>
        <taxon>Gammaproteobacteria</taxon>
        <taxon>Enterobacterales</taxon>
        <taxon>Enterobacteriaceae</taxon>
        <taxon>Salmonella</taxon>
    </lineage>
</organism>
<name>A0A447MSK1_SALET</name>
<sequence length="37" mass="4054">MAGVLCDCLNGFHTEGNIVDETGIFDIQMQRAEGRIV</sequence>
<reference evidence="1 2" key="1">
    <citation type="submission" date="2018-12" db="EMBL/GenBank/DDBJ databases">
        <authorList>
            <consortium name="Pathogen Informatics"/>
        </authorList>
    </citation>
    <scope>NUCLEOTIDE SEQUENCE [LARGE SCALE GENOMIC DNA]</scope>
    <source>
        <strain evidence="1 2">NCTC129</strain>
    </source>
</reference>
<evidence type="ECO:0000313" key="2">
    <source>
        <dbReference type="Proteomes" id="UP000282086"/>
    </source>
</evidence>
<dbReference type="AlphaFoldDB" id="A0A447MSK1"/>
<protein>
    <submittedName>
        <fullName evidence="1">Uncharacterized protein</fullName>
    </submittedName>
</protein>
<dbReference type="EMBL" id="LR134140">
    <property type="protein sequence ID" value="VDZ93998.1"/>
    <property type="molecule type" value="Genomic_DNA"/>
</dbReference>
<dbReference type="Proteomes" id="UP000282086">
    <property type="component" value="Chromosome"/>
</dbReference>